<protein>
    <submittedName>
        <fullName evidence="1">Gliding motility-associated C-terminal domain-containing protein</fullName>
    </submittedName>
</protein>
<dbReference type="NCBIfam" id="TIGR04131">
    <property type="entry name" value="Bac_Flav_CTERM"/>
    <property type="match status" value="1"/>
</dbReference>
<keyword evidence="2" id="KW-1185">Reference proteome</keyword>
<gene>
    <name evidence="1" type="ORF">SAMN05216474_2824</name>
</gene>
<proteinExistence type="predicted"/>
<dbReference type="STRING" id="477690.SAMN05216474_2824"/>
<dbReference type="Proteomes" id="UP000236454">
    <property type="component" value="Unassembled WGS sequence"/>
</dbReference>
<dbReference type="InterPro" id="IPR026341">
    <property type="entry name" value="T9SS_type_B"/>
</dbReference>
<accession>A0A1I7BGN3</accession>
<dbReference type="EMBL" id="FPAS01000005">
    <property type="protein sequence ID" value="SFT86330.1"/>
    <property type="molecule type" value="Genomic_DNA"/>
</dbReference>
<dbReference type="AlphaFoldDB" id="A0A1I7BGN3"/>
<name>A0A1I7BGN3_9FLAO</name>
<evidence type="ECO:0000313" key="1">
    <source>
        <dbReference type="EMBL" id="SFT86330.1"/>
    </source>
</evidence>
<organism evidence="1 2">
    <name type="scientific">Lishizhenia tianjinensis</name>
    <dbReference type="NCBI Taxonomy" id="477690"/>
    <lineage>
        <taxon>Bacteria</taxon>
        <taxon>Pseudomonadati</taxon>
        <taxon>Bacteroidota</taxon>
        <taxon>Flavobacteriia</taxon>
        <taxon>Flavobacteriales</taxon>
        <taxon>Crocinitomicaceae</taxon>
        <taxon>Lishizhenia</taxon>
    </lineage>
</organism>
<dbReference type="Pfam" id="PF13585">
    <property type="entry name" value="CHU_C"/>
    <property type="match status" value="1"/>
</dbReference>
<sequence>MYYTDNICGSTDTINITFAYPPRTNFIDTVVCDSSFQVVNVDSWNGGTWSNPFPDVITIIEDTLDNPLIELDTAGTFEFIYTDNQCSVSDTLRISFYGEPQIIGQDTLCGLQNEIYLADTMYAGGVWTTSDPANISVNDPFSSDTVFTLAQNYGTYTIYFTDNHCNKTDSLAQIYIEPANITGASDTITCDGIHQVAGIVAPNGGTWANPDPNNITINSDTDNNPLITLNTFGTYNFVFTQNTCGNVVDIDISYFDAPTINGADTVCGLTSPYTVSNAYPSGGSWSTTAPEISFSSSTTANTDITATTYGSYWVYYEENYCNKEDSLFITFLPPAVTNSLQDTVLCGSTYQVTGVNSLSGGVWTNPSPSDLTFSDLAVNNPLITVNNFGTYTITFTQNTCPNTESFTLTYLDKPEILANDTTCNTVINLTIASNFPAGGVWSTNAPEVSLNTPTSTATNATSNTPGSYWVYYTENNCGTQDSILLTYASAPVFNLSDTTICDNLYPVSGVSSFNGGTWNASDASVLFSDENVDNPNITLLNPGTYTITFTDDQCGASNQFDITLIADPQIVGSASTCTDDLNLSLANSFVQGGSWSTNSTDLSIDNPTSDAVTISNTNDGTYWVYYTENQCNHVDSLEVTFYGPPEFTLTDSLICDTIFTAIGVTSTNGGTWTVIPNSGATVLTPNDDNPDLQFFQTGEYTFVYTDNQCGFTDSVTYDFVAYPQATITENMVICPNQVPVQIEVDNLTDVDSLVWFNGSEADSVLIESEGYWTVQLFNDCHIREMGTQILFDFCGVEVPNVITPNGDNMNDVLTLNIGEIDEFYMLIVNRWGNVVYESNDATEAWDGTNKNTGTPCSDGTYFYKVTYKQTAANQMEMVEGFVTVIRN</sequence>
<evidence type="ECO:0000313" key="2">
    <source>
        <dbReference type="Proteomes" id="UP000236454"/>
    </source>
</evidence>
<reference evidence="1 2" key="1">
    <citation type="submission" date="2016-10" db="EMBL/GenBank/DDBJ databases">
        <authorList>
            <person name="de Groot N.N."/>
        </authorList>
    </citation>
    <scope>NUCLEOTIDE SEQUENCE [LARGE SCALE GENOMIC DNA]</scope>
    <source>
        <strain evidence="1 2">CGMCC 1.7005</strain>
    </source>
</reference>